<feature type="non-terminal residue" evidence="1">
    <location>
        <position position="1"/>
    </location>
</feature>
<dbReference type="AlphaFoldDB" id="A0A7R8ZT95"/>
<accession>A0A7R8ZT95</accession>
<sequence>MAPTQPVPKYVYDLPVTPRNALREIFDADDDLWKLLAESMHFTMSQIAEIEGRARRSPNASPTDILIEKWSHGNHRIVELYILFYKLRNFRAMKEIQSYVPREYVEKYGRPPTRSRMSAGTVATDTVTQQSVDIPTLADL</sequence>
<organism evidence="1">
    <name type="scientific">Cyprideis torosa</name>
    <dbReference type="NCBI Taxonomy" id="163714"/>
    <lineage>
        <taxon>Eukaryota</taxon>
        <taxon>Metazoa</taxon>
        <taxon>Ecdysozoa</taxon>
        <taxon>Arthropoda</taxon>
        <taxon>Crustacea</taxon>
        <taxon>Oligostraca</taxon>
        <taxon>Ostracoda</taxon>
        <taxon>Podocopa</taxon>
        <taxon>Podocopida</taxon>
        <taxon>Cytherocopina</taxon>
        <taxon>Cytheroidea</taxon>
        <taxon>Cytherideidae</taxon>
        <taxon>Cyprideis</taxon>
    </lineage>
</organism>
<dbReference type="InterPro" id="IPR011029">
    <property type="entry name" value="DEATH-like_dom_sf"/>
</dbReference>
<protein>
    <submittedName>
        <fullName evidence="1">Uncharacterized protein</fullName>
    </submittedName>
</protein>
<dbReference type="GO" id="GO:0007165">
    <property type="term" value="P:signal transduction"/>
    <property type="evidence" value="ECO:0007669"/>
    <property type="project" value="InterPro"/>
</dbReference>
<reference evidence="1" key="1">
    <citation type="submission" date="2020-11" db="EMBL/GenBank/DDBJ databases">
        <authorList>
            <person name="Tran Van P."/>
        </authorList>
    </citation>
    <scope>NUCLEOTIDE SEQUENCE</scope>
</reference>
<dbReference type="InterPro" id="IPR000488">
    <property type="entry name" value="Death_dom"/>
</dbReference>
<dbReference type="Gene3D" id="1.10.533.10">
    <property type="entry name" value="Death Domain, Fas"/>
    <property type="match status" value="1"/>
</dbReference>
<name>A0A7R8ZT95_9CRUS</name>
<dbReference type="PROSITE" id="PS50017">
    <property type="entry name" value="DEATH_DOMAIN"/>
    <property type="match status" value="1"/>
</dbReference>
<evidence type="ECO:0000313" key="1">
    <source>
        <dbReference type="EMBL" id="CAD7236129.1"/>
    </source>
</evidence>
<gene>
    <name evidence="1" type="ORF">CTOB1V02_LOCUS13944</name>
</gene>
<dbReference type="SUPFAM" id="SSF47986">
    <property type="entry name" value="DEATH domain"/>
    <property type="match status" value="1"/>
</dbReference>
<proteinExistence type="predicted"/>
<dbReference type="EMBL" id="OB676769">
    <property type="protein sequence ID" value="CAD7236129.1"/>
    <property type="molecule type" value="Genomic_DNA"/>
</dbReference>
<dbReference type="Pfam" id="PF00531">
    <property type="entry name" value="Death"/>
    <property type="match status" value="1"/>
</dbReference>